<evidence type="ECO:0000256" key="3">
    <source>
        <dbReference type="ARBA" id="ARBA00022679"/>
    </source>
</evidence>
<feature type="domain" description="Type II methyltransferase M.TaqI-like" evidence="7">
    <location>
        <begin position="571"/>
        <end position="802"/>
    </location>
</feature>
<name>A0A2N3IGB5_9BACT</name>
<dbReference type="SUPFAM" id="SSF53335">
    <property type="entry name" value="S-adenosyl-L-methionine-dependent methyltransferases"/>
    <property type="match status" value="1"/>
</dbReference>
<evidence type="ECO:0000256" key="4">
    <source>
        <dbReference type="ARBA" id="ARBA00022691"/>
    </source>
</evidence>
<accession>A0A2N3IGB5</accession>
<evidence type="ECO:0000313" key="9">
    <source>
        <dbReference type="Proteomes" id="UP000233387"/>
    </source>
</evidence>
<keyword evidence="9" id="KW-1185">Reference proteome</keyword>
<keyword evidence="4" id="KW-0949">S-adenosyl-L-methionine</keyword>
<keyword evidence="6" id="KW-0175">Coiled coil</keyword>
<evidence type="ECO:0000256" key="1">
    <source>
        <dbReference type="ARBA" id="ARBA00011900"/>
    </source>
</evidence>
<keyword evidence="2 8" id="KW-0489">Methyltransferase</keyword>
<dbReference type="Gene3D" id="3.40.50.150">
    <property type="entry name" value="Vaccinia Virus protein VP39"/>
    <property type="match status" value="1"/>
</dbReference>
<evidence type="ECO:0000256" key="2">
    <source>
        <dbReference type="ARBA" id="ARBA00022603"/>
    </source>
</evidence>
<dbReference type="InterPro" id="IPR011639">
    <property type="entry name" value="MethylTrfase_TaqI-like_dom"/>
</dbReference>
<dbReference type="InterPro" id="IPR029063">
    <property type="entry name" value="SAM-dependent_MTases_sf"/>
</dbReference>
<dbReference type="OrthoDB" id="32195at2"/>
<evidence type="ECO:0000313" key="8">
    <source>
        <dbReference type="EMBL" id="PKQ69337.1"/>
    </source>
</evidence>
<reference evidence="8 9" key="1">
    <citation type="submission" date="2017-06" db="EMBL/GenBank/DDBJ databases">
        <title>Raineya orbicola gen. nov., sp. nov. a slightly thermophilic bacterium of the phylum Bacteroidetes and the description of Raineyaceae fam. nov.</title>
        <authorList>
            <person name="Albuquerque L."/>
            <person name="Polonia A.R.M."/>
            <person name="Barroso C."/>
            <person name="Froufe H.J.C."/>
            <person name="Lage O."/>
            <person name="Lobo-Da-Cunha A."/>
            <person name="Egas C."/>
            <person name="Da Costa M.S."/>
        </authorList>
    </citation>
    <scope>NUCLEOTIDE SEQUENCE [LARGE SCALE GENOMIC DNA]</scope>
    <source>
        <strain evidence="8 9">SPSPC-11</strain>
    </source>
</reference>
<comment type="caution">
    <text evidence="8">The sequence shown here is derived from an EMBL/GenBank/DDBJ whole genome shotgun (WGS) entry which is preliminary data.</text>
</comment>
<organism evidence="8 9">
    <name type="scientific">Raineya orbicola</name>
    <dbReference type="NCBI Taxonomy" id="2016530"/>
    <lineage>
        <taxon>Bacteria</taxon>
        <taxon>Pseudomonadati</taxon>
        <taxon>Bacteroidota</taxon>
        <taxon>Cytophagia</taxon>
        <taxon>Cytophagales</taxon>
        <taxon>Raineyaceae</taxon>
        <taxon>Raineya</taxon>
    </lineage>
</organism>
<protein>
    <recommendedName>
        <fullName evidence="1">site-specific DNA-methyltransferase (adenine-specific)</fullName>
        <ecNumber evidence="1">2.1.1.72</ecNumber>
    </recommendedName>
</protein>
<dbReference type="GO" id="GO:0009007">
    <property type="term" value="F:site-specific DNA-methyltransferase (adenine-specific) activity"/>
    <property type="evidence" value="ECO:0007669"/>
    <property type="project" value="UniProtKB-EC"/>
</dbReference>
<dbReference type="Pfam" id="PF07669">
    <property type="entry name" value="Eco57I"/>
    <property type="match status" value="1"/>
</dbReference>
<dbReference type="PRINTS" id="PR00507">
    <property type="entry name" value="N12N6MTFRASE"/>
</dbReference>
<dbReference type="GO" id="GO:0006304">
    <property type="term" value="P:DNA modification"/>
    <property type="evidence" value="ECO:0007669"/>
    <property type="project" value="InterPro"/>
</dbReference>
<comment type="catalytic activity">
    <reaction evidence="5">
        <text>a 2'-deoxyadenosine in DNA + S-adenosyl-L-methionine = an N(6)-methyl-2'-deoxyadenosine in DNA + S-adenosyl-L-homocysteine + H(+)</text>
        <dbReference type="Rhea" id="RHEA:15197"/>
        <dbReference type="Rhea" id="RHEA-COMP:12418"/>
        <dbReference type="Rhea" id="RHEA-COMP:12419"/>
        <dbReference type="ChEBI" id="CHEBI:15378"/>
        <dbReference type="ChEBI" id="CHEBI:57856"/>
        <dbReference type="ChEBI" id="CHEBI:59789"/>
        <dbReference type="ChEBI" id="CHEBI:90615"/>
        <dbReference type="ChEBI" id="CHEBI:90616"/>
        <dbReference type="EC" id="2.1.1.72"/>
    </reaction>
</comment>
<dbReference type="InterPro" id="IPR002052">
    <property type="entry name" value="DNA_methylase_N6_adenine_CS"/>
</dbReference>
<dbReference type="EMBL" id="NKXO01000019">
    <property type="protein sequence ID" value="PKQ69337.1"/>
    <property type="molecule type" value="Genomic_DNA"/>
</dbReference>
<dbReference type="GO" id="GO:0032259">
    <property type="term" value="P:methylation"/>
    <property type="evidence" value="ECO:0007669"/>
    <property type="project" value="UniProtKB-KW"/>
</dbReference>
<dbReference type="GO" id="GO:0003676">
    <property type="term" value="F:nucleic acid binding"/>
    <property type="evidence" value="ECO:0007669"/>
    <property type="project" value="InterPro"/>
</dbReference>
<dbReference type="PANTHER" id="PTHR33841:SF1">
    <property type="entry name" value="DNA METHYLTRANSFERASE A"/>
    <property type="match status" value="1"/>
</dbReference>
<dbReference type="EC" id="2.1.1.72" evidence="1"/>
<evidence type="ECO:0000256" key="5">
    <source>
        <dbReference type="ARBA" id="ARBA00047942"/>
    </source>
</evidence>
<keyword evidence="3" id="KW-0808">Transferase</keyword>
<dbReference type="PROSITE" id="PS00092">
    <property type="entry name" value="N6_MTASE"/>
    <property type="match status" value="1"/>
</dbReference>
<evidence type="ECO:0000256" key="6">
    <source>
        <dbReference type="SAM" id="Coils"/>
    </source>
</evidence>
<dbReference type="PANTHER" id="PTHR33841">
    <property type="entry name" value="DNA METHYLTRANSFERASE YEEA-RELATED"/>
    <property type="match status" value="1"/>
</dbReference>
<proteinExistence type="predicted"/>
<gene>
    <name evidence="8" type="ORF">Rain11_1382</name>
</gene>
<dbReference type="Proteomes" id="UP000233387">
    <property type="component" value="Unassembled WGS sequence"/>
</dbReference>
<evidence type="ECO:0000259" key="7">
    <source>
        <dbReference type="Pfam" id="PF07669"/>
    </source>
</evidence>
<dbReference type="InterPro" id="IPR050953">
    <property type="entry name" value="N4_N6_ade-DNA_methylase"/>
</dbReference>
<sequence length="1217" mass="141908">MLFQTQTSSLFQQAYDRKQWKQFLADTFPKFDSFSEPIPISIDTHFAQQAFLLGNIALQENGIKRTLAVYEVKLTTHIQIERNRVGLRNLLRKYWKNIDGAFIVFYQSQKPKWRFMYVSELTGFDAEGNFQTIQTEPKRYTYLLGENENVRTATERFELLAQKGSKITLNDIKEAFSVEKVTKEFYSDIAQWYEWALPLVQFPEDAEQQENGRNIALIRLLTRLFFIWFMKEKKLIPPDLFDENWLKNILIEFYPQDAKNGNYYKAILQNLFFATLNTPQAQRKFRREHSFQGKNNDYMNHSYYRYLHLFKKPDQSLLIFQSIPFLNGGLFECLDFRKDDPLNLTGKEIRIDGYSDIPAKQAFVPNILFFEPQKGILSIFRKYHFTIEENTPFDQQVSLDPEMLGKVFENLLATYNPETRETARKATGSFYTPREIVYFMVKASLKEYFKTQLAEKITSIETRLEQLFSYADTSNPFSSEETQLLINALHEVKILDPAVGSGAFPMEALNQMVHLLSKLDPKNEKWKNAQIQAVQRSVSDPSLKQKTIEHIENIFQHNELGYGRKLFLIQNCLYGVDIQPIAVHIAKLRFFLSLLVDEKIDDALPNQGIEPLPNLETKLIAANTLISLPRHQHLQTLPLEALEKQLFELRKNYFETNDQTQKEQLKKQDQLIRLQIQNLLKNGGFPSEFADAITEADIYDTQKSHNWFDAEWMFGIKDGFDMVIGNPPYISTKGVSTEAKKELEKQYGFADDTYNHFYFKGIALLKPKGILAYISSKTFWTIQTKKNLRELFLQNTILQLFDTANPFESAMVDTCVAILQKQSPDDTHTIIFLDGKKDLANPDTYTVSQQVYATAPNQVFFLPSPYNMKIYERLGKIVNHLLNQWWDKISTSKNIEKHKKELETYRKQLQPGDITLLGLITEGGQGLATANNGKYVGILEGTKWAELARKQRPEKLLLATQFCKQQGIRNKQDAQAFLEKLPEQQIRKLFDDLKEQYGRDVFGQGWLYRIVSPNEIADVNKLSDEEKLNGIQGTKTFVPYDKGDKDGNRWYAPTPYYIDWCKENVKFLQTDPKARWQGYQFYFREGFCWSDIHTVNIKSRIKTNGVHDVKSMSLFSLSIEKCPEFYLVCLLNSTFISEYVFYYIKNTQTFQINDARLVPIIIPTTTQLQSFEQLFNRAYEIQRGKFAGSLSEREAEKELEVLQKELDKRVEEMYLHS</sequence>
<feature type="coiled-coil region" evidence="6">
    <location>
        <begin position="639"/>
        <end position="682"/>
    </location>
</feature>
<dbReference type="AlphaFoldDB" id="A0A2N3IGB5"/>